<name>A0A1Y2I7W6_9FUNG</name>
<evidence type="ECO:0000313" key="13">
    <source>
        <dbReference type="EMBL" id="ORZ41602.1"/>
    </source>
</evidence>
<dbReference type="EMBL" id="MCFL01000001">
    <property type="protein sequence ID" value="ORZ41602.1"/>
    <property type="molecule type" value="Genomic_DNA"/>
</dbReference>
<comment type="caution">
    <text evidence="13">The sequence shown here is derived from an EMBL/GenBank/DDBJ whole genome shotgun (WGS) entry which is preliminary data.</text>
</comment>
<dbReference type="EC" id="3.4.19.12" evidence="11"/>
<dbReference type="OrthoDB" id="65596at2759"/>
<dbReference type="PANTHER" id="PTHR13312:SF0">
    <property type="entry name" value="UBIQUITIN THIOESTERASE OTU1"/>
    <property type="match status" value="1"/>
</dbReference>
<evidence type="ECO:0000256" key="9">
    <source>
        <dbReference type="ARBA" id="ARBA00022807"/>
    </source>
</evidence>
<keyword evidence="14" id="KW-1185">Reference proteome</keyword>
<dbReference type="Pfam" id="PF21403">
    <property type="entry name" value="OTU1_UBXL"/>
    <property type="match status" value="1"/>
</dbReference>
<evidence type="ECO:0000256" key="8">
    <source>
        <dbReference type="ARBA" id="ARBA00022801"/>
    </source>
</evidence>
<evidence type="ECO:0000256" key="5">
    <source>
        <dbReference type="ARBA" id="ARBA00022723"/>
    </source>
</evidence>
<dbReference type="PROSITE" id="PS50802">
    <property type="entry name" value="OTU"/>
    <property type="match status" value="1"/>
</dbReference>
<keyword evidence="3 11" id="KW-0963">Cytoplasm</keyword>
<accession>A0A1Y2I7W6</accession>
<dbReference type="GO" id="GO:0016579">
    <property type="term" value="P:protein deubiquitination"/>
    <property type="evidence" value="ECO:0007669"/>
    <property type="project" value="TreeGrafter"/>
</dbReference>
<organism evidence="13 14">
    <name type="scientific">Catenaria anguillulae PL171</name>
    <dbReference type="NCBI Taxonomy" id="765915"/>
    <lineage>
        <taxon>Eukaryota</taxon>
        <taxon>Fungi</taxon>
        <taxon>Fungi incertae sedis</taxon>
        <taxon>Blastocladiomycota</taxon>
        <taxon>Blastocladiomycetes</taxon>
        <taxon>Blastocladiales</taxon>
        <taxon>Catenariaceae</taxon>
        <taxon>Catenaria</taxon>
    </lineage>
</organism>
<dbReference type="PANTHER" id="PTHR13312">
    <property type="entry name" value="HIV-INDUCED PROTEIN-7-LIKE PROTEASE"/>
    <property type="match status" value="1"/>
</dbReference>
<proteinExistence type="predicted"/>
<dbReference type="GO" id="GO:0030968">
    <property type="term" value="P:endoplasmic reticulum unfolded protein response"/>
    <property type="evidence" value="ECO:0007669"/>
    <property type="project" value="TreeGrafter"/>
</dbReference>
<keyword evidence="8 11" id="KW-0378">Hydrolase</keyword>
<dbReference type="Proteomes" id="UP000193411">
    <property type="component" value="Unassembled WGS sequence"/>
</dbReference>
<evidence type="ECO:0000256" key="11">
    <source>
        <dbReference type="RuleBase" id="RU367104"/>
    </source>
</evidence>
<dbReference type="Gene3D" id="3.10.20.90">
    <property type="entry name" value="Phosphatidylinositol 3-kinase Catalytic Subunit, Chain A, domain 1"/>
    <property type="match status" value="1"/>
</dbReference>
<dbReference type="GO" id="GO:0008270">
    <property type="term" value="F:zinc ion binding"/>
    <property type="evidence" value="ECO:0007669"/>
    <property type="project" value="UniProtKB-KW"/>
</dbReference>
<dbReference type="STRING" id="765915.A0A1Y2I7W6"/>
<gene>
    <name evidence="13" type="ORF">BCR44DRAFT_138468</name>
</gene>
<dbReference type="Pfam" id="PF24560">
    <property type="entry name" value="zf-C2H2_OTU1_C"/>
    <property type="match status" value="1"/>
</dbReference>
<keyword evidence="4" id="KW-0645">Protease</keyword>
<evidence type="ECO:0000259" key="12">
    <source>
        <dbReference type="PROSITE" id="PS50802"/>
    </source>
</evidence>
<comment type="catalytic activity">
    <reaction evidence="1 11">
        <text>Thiol-dependent hydrolysis of ester, thioester, amide, peptide and isopeptide bonds formed by the C-terminal Gly of ubiquitin (a 76-residue protein attached to proteins as an intracellular targeting signal).</text>
        <dbReference type="EC" id="3.4.19.12"/>
    </reaction>
</comment>
<dbReference type="InterPro" id="IPR048857">
    <property type="entry name" value="OTU1_Ubl"/>
</dbReference>
<dbReference type="FunFam" id="3.90.70.80:FF:000016">
    <property type="entry name" value="Putative ubiquitin thioesterase otu1"/>
    <property type="match status" value="1"/>
</dbReference>
<dbReference type="CDD" id="cd22745">
    <property type="entry name" value="OTU_OTU1"/>
    <property type="match status" value="1"/>
</dbReference>
<keyword evidence="6" id="KW-0863">Zinc-finger</keyword>
<dbReference type="InterPro" id="IPR057766">
    <property type="entry name" value="Znf-C2H2_OTU1-like_C"/>
</dbReference>
<reference evidence="13 14" key="1">
    <citation type="submission" date="2016-07" db="EMBL/GenBank/DDBJ databases">
        <title>Pervasive Adenine N6-methylation of Active Genes in Fungi.</title>
        <authorList>
            <consortium name="DOE Joint Genome Institute"/>
            <person name="Mondo S.J."/>
            <person name="Dannebaum R.O."/>
            <person name="Kuo R.C."/>
            <person name="Labutti K."/>
            <person name="Haridas S."/>
            <person name="Kuo A."/>
            <person name="Salamov A."/>
            <person name="Ahrendt S.R."/>
            <person name="Lipzen A."/>
            <person name="Sullivan W."/>
            <person name="Andreopoulos W.B."/>
            <person name="Clum A."/>
            <person name="Lindquist E."/>
            <person name="Daum C."/>
            <person name="Ramamoorthy G.K."/>
            <person name="Gryganskyi A."/>
            <person name="Culley D."/>
            <person name="Magnuson J.K."/>
            <person name="James T.Y."/>
            <person name="O'Malley M.A."/>
            <person name="Stajich J.E."/>
            <person name="Spatafora J.W."/>
            <person name="Visel A."/>
            <person name="Grigoriev I.V."/>
        </authorList>
    </citation>
    <scope>NUCLEOTIDE SEQUENCE [LARGE SCALE GENOMIC DNA]</scope>
    <source>
        <strain evidence="13 14">PL171</strain>
    </source>
</reference>
<keyword evidence="7 11" id="KW-0833">Ubl conjugation pathway</keyword>
<dbReference type="Pfam" id="PF02338">
    <property type="entry name" value="OTU"/>
    <property type="match status" value="1"/>
</dbReference>
<keyword evidence="10" id="KW-0862">Zinc</keyword>
<evidence type="ECO:0000256" key="1">
    <source>
        <dbReference type="ARBA" id="ARBA00000707"/>
    </source>
</evidence>
<dbReference type="InterPro" id="IPR038765">
    <property type="entry name" value="Papain-like_cys_pep_sf"/>
</dbReference>
<protein>
    <recommendedName>
        <fullName evidence="11">Ubiquitin thioesterase OTU</fullName>
        <ecNumber evidence="11">3.4.19.12</ecNumber>
    </recommendedName>
</protein>
<dbReference type="GO" id="GO:0005829">
    <property type="term" value="C:cytosol"/>
    <property type="evidence" value="ECO:0007669"/>
    <property type="project" value="TreeGrafter"/>
</dbReference>
<evidence type="ECO:0000256" key="4">
    <source>
        <dbReference type="ARBA" id="ARBA00022670"/>
    </source>
</evidence>
<evidence type="ECO:0000256" key="3">
    <source>
        <dbReference type="ARBA" id="ARBA00022490"/>
    </source>
</evidence>
<dbReference type="SUPFAM" id="SSF54001">
    <property type="entry name" value="Cysteine proteinases"/>
    <property type="match status" value="1"/>
</dbReference>
<keyword evidence="9 11" id="KW-0788">Thiol protease</keyword>
<dbReference type="GO" id="GO:0036503">
    <property type="term" value="P:ERAD pathway"/>
    <property type="evidence" value="ECO:0007669"/>
    <property type="project" value="TreeGrafter"/>
</dbReference>
<dbReference type="Gene3D" id="3.90.70.80">
    <property type="match status" value="1"/>
</dbReference>
<evidence type="ECO:0000256" key="7">
    <source>
        <dbReference type="ARBA" id="ARBA00022786"/>
    </source>
</evidence>
<dbReference type="AlphaFoldDB" id="A0A1Y2I7W6"/>
<comment type="subcellular location">
    <subcellularLocation>
        <location evidence="2 11">Cytoplasm</location>
    </subcellularLocation>
</comment>
<comment type="function">
    <text evidence="11">Hydrolase that can remove conjugated ubiquitin from proteins and may therefore play an important regulatory role at the level of protein turnover by preventing degradation.</text>
</comment>
<feature type="domain" description="OTU" evidence="12">
    <location>
        <begin position="144"/>
        <end position="265"/>
    </location>
</feature>
<dbReference type="GO" id="GO:0005634">
    <property type="term" value="C:nucleus"/>
    <property type="evidence" value="ECO:0007669"/>
    <property type="project" value="TreeGrafter"/>
</dbReference>
<evidence type="ECO:0000313" key="14">
    <source>
        <dbReference type="Proteomes" id="UP000193411"/>
    </source>
</evidence>
<keyword evidence="5" id="KW-0479">Metal-binding</keyword>
<dbReference type="GO" id="GO:0004843">
    <property type="term" value="F:cysteine-type deubiquitinase activity"/>
    <property type="evidence" value="ECO:0007669"/>
    <property type="project" value="UniProtKB-UniRule"/>
</dbReference>
<sequence>MRFRIRSRTGQSVVNDPTITPTATTVFDLKVAIFLHLHQLLPESARKPLPEDEILTKATGVSIKFGYPPQTLPSDLDPVTLDVAGVRDGEQLTVEVGDALPAPPSAPKPAAVKSATKPKDAAFNPSTDVVVGEFVHVPDSGAYLILRQSPDDNSCLFHSIAYVLTRGKSTPNELRQLAIKTIRDNPLIYTDAVLGRSRDEYCQWLSKPQSWGGAIELAIFAKHFQTEICSVDVLTLRIDRFGEGQYDKRAFVVYNSIHYDALGLSPSLEAPRDFDATVFPVEDGKILEYAVELAGRLKAAGRFTDTANFTLSCANCGVGLRGQDAALEHARTTGHQSFTEYKG</sequence>
<evidence type="ECO:0000256" key="6">
    <source>
        <dbReference type="ARBA" id="ARBA00022771"/>
    </source>
</evidence>
<evidence type="ECO:0000256" key="10">
    <source>
        <dbReference type="ARBA" id="ARBA00022833"/>
    </source>
</evidence>
<evidence type="ECO:0000256" key="2">
    <source>
        <dbReference type="ARBA" id="ARBA00004496"/>
    </source>
</evidence>
<dbReference type="InterPro" id="IPR003323">
    <property type="entry name" value="OTU_dom"/>
</dbReference>